<organism evidence="4 5">
    <name type="scientific">Mucilaginibacter gossypiicola</name>
    <dbReference type="NCBI Taxonomy" id="551995"/>
    <lineage>
        <taxon>Bacteria</taxon>
        <taxon>Pseudomonadati</taxon>
        <taxon>Bacteroidota</taxon>
        <taxon>Sphingobacteriia</taxon>
        <taxon>Sphingobacteriales</taxon>
        <taxon>Sphingobacteriaceae</taxon>
        <taxon>Mucilaginibacter</taxon>
    </lineage>
</organism>
<gene>
    <name evidence="4" type="ORF">SAMN05192574_110160</name>
</gene>
<evidence type="ECO:0000256" key="1">
    <source>
        <dbReference type="ARBA" id="ARBA00022679"/>
    </source>
</evidence>
<evidence type="ECO:0000313" key="5">
    <source>
        <dbReference type="Proteomes" id="UP000198942"/>
    </source>
</evidence>
<feature type="domain" description="Carbohydrate kinase PfkB" evidence="3">
    <location>
        <begin position="80"/>
        <end position="338"/>
    </location>
</feature>
<evidence type="ECO:0000259" key="3">
    <source>
        <dbReference type="Pfam" id="PF00294"/>
    </source>
</evidence>
<keyword evidence="1" id="KW-0808">Transferase</keyword>
<dbReference type="AlphaFoldDB" id="A0A1H8RHS4"/>
<dbReference type="PANTHER" id="PTHR10584">
    <property type="entry name" value="SUGAR KINASE"/>
    <property type="match status" value="1"/>
</dbReference>
<protein>
    <submittedName>
        <fullName evidence="4">Sugar or nucleoside kinase, ribokinase family</fullName>
    </submittedName>
</protein>
<dbReference type="Proteomes" id="UP000198942">
    <property type="component" value="Unassembled WGS sequence"/>
</dbReference>
<dbReference type="InterPro" id="IPR002173">
    <property type="entry name" value="Carboh/pur_kinase_PfkB_CS"/>
</dbReference>
<dbReference type="InterPro" id="IPR029056">
    <property type="entry name" value="Ribokinase-like"/>
</dbReference>
<sequence>MGSLTTGKFLRRYCFFRCQVYKICLHDVFTDENWRYKWTPMNDYPLIFAIFAAKKYKYLYMSLLVIGTVAFDAIETPFGKTDKIVGGSATFASLGASYFYDKIKIVAVVGDDFPQHEIEDLQNHNVNTEGLQIKQGEKSFFWSGRYHNDMNSRDTLVTELNVLEAFDPIIPDSYQDCEYLMLGNLSPQVQQTVINRLKNRPKLIVMDTMNFWMDIALDELLKTIQMVDVLTINDAEARQLSGEFSLVKAARKILTMGPKYLIIKKGEHGALLFHENQIFSAPALPLAEVFDPTGAGDTFAGGFIGYMAKVGTVNFNNMKNAIIFGSALASFCVEKFGSERLRNLSEEEIAARIQEFVGLAKFEL</sequence>
<dbReference type="InterPro" id="IPR011611">
    <property type="entry name" value="PfkB_dom"/>
</dbReference>
<proteinExistence type="predicted"/>
<dbReference type="GO" id="GO:0005829">
    <property type="term" value="C:cytosol"/>
    <property type="evidence" value="ECO:0007669"/>
    <property type="project" value="TreeGrafter"/>
</dbReference>
<accession>A0A1H8RHS4</accession>
<dbReference type="SUPFAM" id="SSF53613">
    <property type="entry name" value="Ribokinase-like"/>
    <property type="match status" value="1"/>
</dbReference>
<evidence type="ECO:0000313" key="4">
    <source>
        <dbReference type="EMBL" id="SEO65862.1"/>
    </source>
</evidence>
<dbReference type="Gene3D" id="3.40.1190.20">
    <property type="match status" value="1"/>
</dbReference>
<dbReference type="GO" id="GO:0016301">
    <property type="term" value="F:kinase activity"/>
    <property type="evidence" value="ECO:0007669"/>
    <property type="project" value="UniProtKB-KW"/>
</dbReference>
<evidence type="ECO:0000256" key="2">
    <source>
        <dbReference type="ARBA" id="ARBA00022777"/>
    </source>
</evidence>
<name>A0A1H8RHS4_9SPHI</name>
<dbReference type="PANTHER" id="PTHR10584:SF166">
    <property type="entry name" value="RIBOKINASE"/>
    <property type="match status" value="1"/>
</dbReference>
<dbReference type="Pfam" id="PF00294">
    <property type="entry name" value="PfkB"/>
    <property type="match status" value="1"/>
</dbReference>
<dbReference type="EMBL" id="FOCL01000010">
    <property type="protein sequence ID" value="SEO65862.1"/>
    <property type="molecule type" value="Genomic_DNA"/>
</dbReference>
<reference evidence="5" key="1">
    <citation type="submission" date="2016-10" db="EMBL/GenBank/DDBJ databases">
        <authorList>
            <person name="Varghese N."/>
            <person name="Submissions S."/>
        </authorList>
    </citation>
    <scope>NUCLEOTIDE SEQUENCE [LARGE SCALE GENOMIC DNA]</scope>
    <source>
        <strain evidence="5">Gh-48</strain>
    </source>
</reference>
<keyword evidence="2 4" id="KW-0418">Kinase</keyword>
<dbReference type="PROSITE" id="PS00584">
    <property type="entry name" value="PFKB_KINASES_2"/>
    <property type="match status" value="1"/>
</dbReference>
<keyword evidence="5" id="KW-1185">Reference proteome</keyword>
<dbReference type="STRING" id="551995.SAMN05192574_110160"/>